<evidence type="ECO:0000313" key="5">
    <source>
        <dbReference type="Proteomes" id="UP001320603"/>
    </source>
</evidence>
<dbReference type="SMART" id="SM00712">
    <property type="entry name" value="PUR"/>
    <property type="match status" value="1"/>
</dbReference>
<evidence type="ECO:0000256" key="1">
    <source>
        <dbReference type="ARBA" id="ARBA00009251"/>
    </source>
</evidence>
<dbReference type="EMBL" id="CP146284">
    <property type="protein sequence ID" value="WWV67651.1"/>
    <property type="molecule type" value="Genomic_DNA"/>
</dbReference>
<protein>
    <submittedName>
        <fullName evidence="4">DUF3276 family protein</fullName>
    </submittedName>
</protein>
<feature type="region of interest" description="Disordered" evidence="3">
    <location>
        <begin position="91"/>
        <end position="125"/>
    </location>
</feature>
<keyword evidence="5" id="KW-1185">Reference proteome</keyword>
<dbReference type="RefSeq" id="WP_251968665.1">
    <property type="nucleotide sequence ID" value="NZ_CP146284.1"/>
</dbReference>
<sequence>MEEGKKKNIVEGGDKEILYSKAIKAGKRIYYLDVKKNLKEDLFLAITESKKVQAKDSSAVTFEKHKIFLYREDFDKFVDGLMDVIGYVKSHKGEASRPEEAAPKSEDTAAEPDSDIKLDIHFDAE</sequence>
<keyword evidence="2" id="KW-0238">DNA-binding</keyword>
<gene>
    <name evidence="4" type="ORF">NEE14_006750</name>
</gene>
<evidence type="ECO:0000313" key="4">
    <source>
        <dbReference type="EMBL" id="WWV67651.1"/>
    </source>
</evidence>
<name>A0ABZ2IPS1_9BACT</name>
<reference evidence="4 5" key="1">
    <citation type="submission" date="2024-02" db="EMBL/GenBank/DDBJ databases">
        <title>Whole genome sequencing of Parabacteroides sp. AD58.</title>
        <authorList>
            <person name="Chaplin A.V."/>
            <person name="Pikina A.P."/>
            <person name="Sokolova S.R."/>
            <person name="Korostin D.O."/>
            <person name="Efimov B.A."/>
        </authorList>
    </citation>
    <scope>NUCLEOTIDE SEQUENCE [LARGE SCALE GENOMIC DNA]</scope>
    <source>
        <strain evidence="4 5">AD58</strain>
    </source>
</reference>
<organism evidence="4 5">
    <name type="scientific">Parabacteroides absconsus</name>
    <dbReference type="NCBI Taxonomy" id="2951805"/>
    <lineage>
        <taxon>Bacteria</taxon>
        <taxon>Pseudomonadati</taxon>
        <taxon>Bacteroidota</taxon>
        <taxon>Bacteroidia</taxon>
        <taxon>Bacteroidales</taxon>
        <taxon>Tannerellaceae</taxon>
        <taxon>Parabacteroides</taxon>
    </lineage>
</organism>
<feature type="compositionally biased region" description="Basic and acidic residues" evidence="3">
    <location>
        <begin position="114"/>
        <end position="125"/>
    </location>
</feature>
<evidence type="ECO:0000256" key="3">
    <source>
        <dbReference type="SAM" id="MobiDB-lite"/>
    </source>
</evidence>
<dbReference type="InterPro" id="IPR006628">
    <property type="entry name" value="PUR-bd_fam"/>
</dbReference>
<dbReference type="Proteomes" id="UP001320603">
    <property type="component" value="Chromosome"/>
</dbReference>
<evidence type="ECO:0000256" key="2">
    <source>
        <dbReference type="ARBA" id="ARBA00023125"/>
    </source>
</evidence>
<dbReference type="Pfam" id="PF11680">
    <property type="entry name" value="DUF3276"/>
    <property type="match status" value="1"/>
</dbReference>
<feature type="compositionally biased region" description="Basic and acidic residues" evidence="3">
    <location>
        <begin position="91"/>
        <end position="107"/>
    </location>
</feature>
<comment type="similarity">
    <text evidence="1">Belongs to the PUR DNA-binding protein family.</text>
</comment>
<proteinExistence type="inferred from homology"/>
<dbReference type="Gene3D" id="3.10.450.700">
    <property type="match status" value="1"/>
</dbReference>
<accession>A0ABZ2IPS1</accession>